<gene>
    <name evidence="2" type="ORF">DI586_05130</name>
</gene>
<evidence type="ECO:0000313" key="2">
    <source>
        <dbReference type="EMBL" id="PZP55999.1"/>
    </source>
</evidence>
<accession>A0A2W5HQI8</accession>
<keyword evidence="1" id="KW-0732">Signal</keyword>
<evidence type="ECO:0000313" key="3">
    <source>
        <dbReference type="Proteomes" id="UP000249739"/>
    </source>
</evidence>
<comment type="caution">
    <text evidence="2">The sequence shown here is derived from an EMBL/GenBank/DDBJ whole genome shotgun (WGS) entry which is preliminary data.</text>
</comment>
<dbReference type="AlphaFoldDB" id="A0A2W5HQI8"/>
<sequence length="117" mass="12687">MRYLFLILLSCIAANAAQADVIATDGAVIVNGNQRSDSGDSSRFISNDRNIQIYTGGNTQGQAFIMRDGKLERLSDGDYTLPSGRKVNIKNGRMNAQFGDKPLDSDVKILPPGQQIP</sequence>
<feature type="chain" id="PRO_5015889036" description="Organic solvent tolerance-like N-terminal domain-containing protein" evidence="1">
    <location>
        <begin position="20"/>
        <end position="117"/>
    </location>
</feature>
<feature type="signal peptide" evidence="1">
    <location>
        <begin position="1"/>
        <end position="19"/>
    </location>
</feature>
<dbReference type="EMBL" id="QFOT01000042">
    <property type="protein sequence ID" value="PZP55999.1"/>
    <property type="molecule type" value="Genomic_DNA"/>
</dbReference>
<proteinExistence type="predicted"/>
<evidence type="ECO:0008006" key="4">
    <source>
        <dbReference type="Google" id="ProtNLM"/>
    </source>
</evidence>
<dbReference type="Proteomes" id="UP000249739">
    <property type="component" value="Unassembled WGS sequence"/>
</dbReference>
<evidence type="ECO:0000256" key="1">
    <source>
        <dbReference type="SAM" id="SignalP"/>
    </source>
</evidence>
<protein>
    <recommendedName>
        <fullName evidence="4">Organic solvent tolerance-like N-terminal domain-containing protein</fullName>
    </recommendedName>
</protein>
<reference evidence="2 3" key="1">
    <citation type="submission" date="2017-08" db="EMBL/GenBank/DDBJ databases">
        <title>Infants hospitalized years apart are colonized by the same room-sourced microbial strains.</title>
        <authorList>
            <person name="Brooks B."/>
            <person name="Olm M.R."/>
            <person name="Firek B.A."/>
            <person name="Baker R."/>
            <person name="Thomas B.C."/>
            <person name="Morowitz M.J."/>
            <person name="Banfield J.F."/>
        </authorList>
    </citation>
    <scope>NUCLEOTIDE SEQUENCE [LARGE SCALE GENOMIC DNA]</scope>
    <source>
        <strain evidence="2">S2_006_000_R2_64</strain>
    </source>
</reference>
<organism evidence="2 3">
    <name type="scientific">Micavibrio aeruginosavorus</name>
    <dbReference type="NCBI Taxonomy" id="349221"/>
    <lineage>
        <taxon>Bacteria</taxon>
        <taxon>Pseudomonadati</taxon>
        <taxon>Bdellovibrionota</taxon>
        <taxon>Bdellovibrionia</taxon>
        <taxon>Bdellovibrionales</taxon>
        <taxon>Pseudobdellovibrionaceae</taxon>
        <taxon>Micavibrio</taxon>
    </lineage>
</organism>
<name>A0A2W5HQI8_9BACT</name>